<reference evidence="2" key="1">
    <citation type="journal article" date="2023" name="bioRxiv">
        <title>Scaffold-level genome assemblies of two parasitoid biocontrol wasps reveal the parthenogenesis mechanism and an associated novel virus.</title>
        <authorList>
            <person name="Inwood S."/>
            <person name="Skelly J."/>
            <person name="Guhlin J."/>
            <person name="Harrop T."/>
            <person name="Goldson S."/>
            <person name="Dearden P."/>
        </authorList>
    </citation>
    <scope>NUCLEOTIDE SEQUENCE</scope>
    <source>
        <strain evidence="2">Lincoln</strain>
        <tissue evidence="2">Whole body</tissue>
    </source>
</reference>
<evidence type="ECO:0000313" key="2">
    <source>
        <dbReference type="EMBL" id="KAK0162654.1"/>
    </source>
</evidence>
<reference evidence="2" key="2">
    <citation type="submission" date="2023-03" db="EMBL/GenBank/DDBJ databases">
        <authorList>
            <person name="Inwood S.N."/>
            <person name="Skelly J.G."/>
            <person name="Guhlin J."/>
            <person name="Harrop T.W.R."/>
            <person name="Goldson S.G."/>
            <person name="Dearden P.K."/>
        </authorList>
    </citation>
    <scope>NUCLEOTIDE SEQUENCE</scope>
    <source>
        <strain evidence="2">Lincoln</strain>
        <tissue evidence="2">Whole body</tissue>
    </source>
</reference>
<dbReference type="AlphaFoldDB" id="A0AA39KIA1"/>
<keyword evidence="1" id="KW-1133">Transmembrane helix</keyword>
<protein>
    <submittedName>
        <fullName evidence="2">Uncharacterized protein</fullName>
    </submittedName>
</protein>
<proteinExistence type="predicted"/>
<gene>
    <name evidence="2" type="ORF">PV327_006415</name>
</gene>
<comment type="caution">
    <text evidence="2">The sequence shown here is derived from an EMBL/GenBank/DDBJ whole genome shotgun (WGS) entry which is preliminary data.</text>
</comment>
<evidence type="ECO:0000313" key="3">
    <source>
        <dbReference type="Proteomes" id="UP001168972"/>
    </source>
</evidence>
<dbReference type="Proteomes" id="UP001168972">
    <property type="component" value="Unassembled WGS sequence"/>
</dbReference>
<accession>A0AA39KIA1</accession>
<keyword evidence="1" id="KW-0472">Membrane</keyword>
<name>A0AA39KIA1_MICHY</name>
<keyword evidence="1" id="KW-0812">Transmembrane</keyword>
<organism evidence="2 3">
    <name type="scientific">Microctonus hyperodae</name>
    <name type="common">Parasitoid wasp</name>
    <dbReference type="NCBI Taxonomy" id="165561"/>
    <lineage>
        <taxon>Eukaryota</taxon>
        <taxon>Metazoa</taxon>
        <taxon>Ecdysozoa</taxon>
        <taxon>Arthropoda</taxon>
        <taxon>Hexapoda</taxon>
        <taxon>Insecta</taxon>
        <taxon>Pterygota</taxon>
        <taxon>Neoptera</taxon>
        <taxon>Endopterygota</taxon>
        <taxon>Hymenoptera</taxon>
        <taxon>Apocrita</taxon>
        <taxon>Ichneumonoidea</taxon>
        <taxon>Braconidae</taxon>
        <taxon>Euphorinae</taxon>
        <taxon>Microctonus</taxon>
    </lineage>
</organism>
<sequence length="112" mass="12684">MTARTLLHFCEPLELRGRRAESGSGSGTLLSIESNDTAFELNPVLNDFLRDERRCRRLLGDLKNTTTNPDSYSALMLFHHHHSLFKITDVLLLSVCLSNTLGLTCIFFLLLF</sequence>
<feature type="transmembrane region" description="Helical" evidence="1">
    <location>
        <begin position="90"/>
        <end position="111"/>
    </location>
</feature>
<keyword evidence="3" id="KW-1185">Reference proteome</keyword>
<dbReference type="EMBL" id="JAQQBR010001833">
    <property type="protein sequence ID" value="KAK0162654.1"/>
    <property type="molecule type" value="Genomic_DNA"/>
</dbReference>
<evidence type="ECO:0000256" key="1">
    <source>
        <dbReference type="SAM" id="Phobius"/>
    </source>
</evidence>